<feature type="active site" evidence="5">
    <location>
        <position position="236"/>
    </location>
</feature>
<keyword evidence="3 5" id="KW-0093">Biotin biosynthesis</keyword>
<dbReference type="EMBL" id="JAOWKX010000007">
    <property type="protein sequence ID" value="MCV2885828.1"/>
    <property type="molecule type" value="Genomic_DNA"/>
</dbReference>
<feature type="binding site" evidence="5">
    <location>
        <position position="236"/>
    </location>
    <ligand>
        <name>substrate</name>
    </ligand>
</feature>
<dbReference type="SUPFAM" id="SSF53474">
    <property type="entry name" value="alpha/beta-Hydrolases"/>
    <property type="match status" value="1"/>
</dbReference>
<feature type="domain" description="AB hydrolase-1" evidence="6">
    <location>
        <begin position="17"/>
        <end position="248"/>
    </location>
</feature>
<dbReference type="InterPro" id="IPR000073">
    <property type="entry name" value="AB_hydrolase_1"/>
</dbReference>
<keyword evidence="8" id="KW-1185">Reference proteome</keyword>
<dbReference type="PRINTS" id="PR00111">
    <property type="entry name" value="ABHYDROLASE"/>
</dbReference>
<keyword evidence="2 5" id="KW-0963">Cytoplasm</keyword>
<dbReference type="HAMAP" id="MF_01260">
    <property type="entry name" value="Carboxylester"/>
    <property type="match status" value="1"/>
</dbReference>
<keyword evidence="1 5" id="KW-0719">Serine esterase</keyword>
<evidence type="ECO:0000313" key="8">
    <source>
        <dbReference type="Proteomes" id="UP001652504"/>
    </source>
</evidence>
<accession>A0ABT3AAX9</accession>
<comment type="catalytic activity">
    <reaction evidence="5">
        <text>6-carboxyhexanoyl-[ACP] methyl ester + H2O = 6-carboxyhexanoyl-[ACP] + methanol + H(+)</text>
        <dbReference type="Rhea" id="RHEA:42700"/>
        <dbReference type="Rhea" id="RHEA-COMP:9955"/>
        <dbReference type="Rhea" id="RHEA-COMP:10186"/>
        <dbReference type="ChEBI" id="CHEBI:15377"/>
        <dbReference type="ChEBI" id="CHEBI:15378"/>
        <dbReference type="ChEBI" id="CHEBI:17790"/>
        <dbReference type="ChEBI" id="CHEBI:78846"/>
        <dbReference type="ChEBI" id="CHEBI:82735"/>
        <dbReference type="EC" id="3.1.1.85"/>
    </reaction>
</comment>
<dbReference type="InterPro" id="IPR050266">
    <property type="entry name" value="AB_hydrolase_sf"/>
</dbReference>
<evidence type="ECO:0000256" key="5">
    <source>
        <dbReference type="HAMAP-Rule" id="MF_01260"/>
    </source>
</evidence>
<evidence type="ECO:0000256" key="2">
    <source>
        <dbReference type="ARBA" id="ARBA00022490"/>
    </source>
</evidence>
<comment type="caution">
    <text evidence="7">The sequence shown here is derived from an EMBL/GenBank/DDBJ whole genome shotgun (WGS) entry which is preliminary data.</text>
</comment>
<feature type="binding site" evidence="5">
    <location>
        <begin position="145"/>
        <end position="149"/>
    </location>
    <ligand>
        <name>substrate</name>
    </ligand>
</feature>
<evidence type="ECO:0000259" key="6">
    <source>
        <dbReference type="Pfam" id="PF12697"/>
    </source>
</evidence>
<proteinExistence type="inferred from homology"/>
<dbReference type="PANTHER" id="PTHR43798:SF31">
    <property type="entry name" value="AB HYDROLASE SUPERFAMILY PROTEIN YCLE"/>
    <property type="match status" value="1"/>
</dbReference>
<feature type="binding site" evidence="5">
    <location>
        <begin position="85"/>
        <end position="86"/>
    </location>
    <ligand>
        <name>substrate</name>
    </ligand>
</feature>
<dbReference type="Gene3D" id="3.40.50.1820">
    <property type="entry name" value="alpha/beta hydrolase"/>
    <property type="match status" value="1"/>
</dbReference>
<comment type="pathway">
    <text evidence="5">Cofactor biosynthesis; biotin biosynthesis.</text>
</comment>
<comment type="subunit">
    <text evidence="5">Monomer.</text>
</comment>
<organism evidence="7 8">
    <name type="scientific">Fluctibacter corallii</name>
    <dbReference type="NCBI Taxonomy" id="2984329"/>
    <lineage>
        <taxon>Bacteria</taxon>
        <taxon>Pseudomonadati</taxon>
        <taxon>Pseudomonadota</taxon>
        <taxon>Gammaproteobacteria</taxon>
        <taxon>Alteromonadales</taxon>
        <taxon>Alteromonadaceae</taxon>
        <taxon>Fluctibacter</taxon>
    </lineage>
</organism>
<dbReference type="GO" id="GO:0090499">
    <property type="term" value="F:pimelyl-[acyl-carrier protein] methyl ester esterase activity"/>
    <property type="evidence" value="ECO:0007669"/>
    <property type="project" value="UniProtKB-EC"/>
</dbReference>
<keyword evidence="4 5" id="KW-0378">Hydrolase</keyword>
<reference evidence="7 8" key="1">
    <citation type="submission" date="2022-10" db="EMBL/GenBank/DDBJ databases">
        <title>Aestuariibacter sp. AA17 isolated from Montipora capitata coral fragment.</title>
        <authorList>
            <person name="Emsley S.A."/>
            <person name="Pfannmuller K.M."/>
            <person name="Loughran R.M."/>
            <person name="Shlafstein M."/>
            <person name="Papke E."/>
            <person name="Saw J.H."/>
            <person name="Ushijima B."/>
            <person name="Videau P."/>
        </authorList>
    </citation>
    <scope>NUCLEOTIDE SEQUENCE [LARGE SCALE GENOMIC DNA]</scope>
    <source>
        <strain evidence="7 8">AA17</strain>
    </source>
</reference>
<name>A0ABT3AAX9_9ALTE</name>
<feature type="active site" evidence="5">
    <location>
        <position position="209"/>
    </location>
</feature>
<dbReference type="Pfam" id="PF12697">
    <property type="entry name" value="Abhydrolase_6"/>
    <property type="match status" value="1"/>
</dbReference>
<feature type="active site" description="Nucleophile" evidence="5">
    <location>
        <position position="85"/>
    </location>
</feature>
<dbReference type="InterPro" id="IPR010076">
    <property type="entry name" value="BioH"/>
</dbReference>
<comment type="function">
    <text evidence="5">The physiological role of BioH is to remove the methyl group introduced by BioC when the pimeloyl moiety is complete. It allows to synthesize pimeloyl-ACP via the fatty acid synthetic pathway through the hydrolysis of the ester bonds of pimeloyl-ACP esters.</text>
</comment>
<gene>
    <name evidence="5 7" type="primary">bioH</name>
    <name evidence="7" type="ORF">OE749_14110</name>
</gene>
<sequence>MKTSTLFTETRGNGPDLVMLHGWGVNSGVWQPISHLLQDHFRVTYIDLPGFGRNAHYPIMPYTLNNLSTVVSAYIPSRARVLGWSMGGLLAQHIALTRQDLAGLITVASTPKFVSEGSWPGIKPAVLSMFEKQLKGDFTKTLDRFLAIQALGSASAKNDIKTIQHHVEQLPMPSEVALHNGLVILSETDLREKMQTISIPMLQIFGKLDSLVPKAAIELMQHNQNVTQHIIDHASHGPFISHPEAFIDGLLNWHQGL</sequence>
<evidence type="ECO:0000313" key="7">
    <source>
        <dbReference type="EMBL" id="MCV2885828.1"/>
    </source>
</evidence>
<comment type="similarity">
    <text evidence="5">Belongs to the AB hydrolase superfamily. Carboxylesterase BioH family.</text>
</comment>
<protein>
    <recommendedName>
        <fullName evidence="5">Pimeloyl-[acyl-carrier protein] methyl ester esterase</fullName>
        <ecNumber evidence="5">3.1.1.85</ecNumber>
    </recommendedName>
    <alternativeName>
        <fullName evidence="5">Biotin synthesis protein BioH</fullName>
    </alternativeName>
    <alternativeName>
        <fullName evidence="5">Carboxylesterase BioH</fullName>
    </alternativeName>
</protein>
<dbReference type="RefSeq" id="WP_263713108.1">
    <property type="nucleotide sequence ID" value="NZ_JAOWKX010000007.1"/>
</dbReference>
<comment type="subcellular location">
    <subcellularLocation>
        <location evidence="5">Cytoplasm</location>
    </subcellularLocation>
</comment>
<dbReference type="EC" id="3.1.1.85" evidence="5"/>
<evidence type="ECO:0000256" key="3">
    <source>
        <dbReference type="ARBA" id="ARBA00022756"/>
    </source>
</evidence>
<dbReference type="PANTHER" id="PTHR43798">
    <property type="entry name" value="MONOACYLGLYCEROL LIPASE"/>
    <property type="match status" value="1"/>
</dbReference>
<feature type="binding site" evidence="5">
    <location>
        <position position="23"/>
    </location>
    <ligand>
        <name>substrate</name>
    </ligand>
</feature>
<dbReference type="InterPro" id="IPR029058">
    <property type="entry name" value="AB_hydrolase_fold"/>
</dbReference>
<evidence type="ECO:0000256" key="1">
    <source>
        <dbReference type="ARBA" id="ARBA00022487"/>
    </source>
</evidence>
<evidence type="ECO:0000256" key="4">
    <source>
        <dbReference type="ARBA" id="ARBA00022801"/>
    </source>
</evidence>
<dbReference type="Proteomes" id="UP001652504">
    <property type="component" value="Unassembled WGS sequence"/>
</dbReference>
<dbReference type="NCBIfam" id="TIGR01738">
    <property type="entry name" value="bioH"/>
    <property type="match status" value="1"/>
</dbReference>